<dbReference type="GO" id="GO:0005737">
    <property type="term" value="C:cytoplasm"/>
    <property type="evidence" value="ECO:0007669"/>
    <property type="project" value="UniProtKB-SubCell"/>
</dbReference>
<dbReference type="FunFam" id="3.40.50.300:FF:000518">
    <property type="entry name" value="Dephospho-CoA kinase"/>
    <property type="match status" value="1"/>
</dbReference>
<dbReference type="Gene3D" id="3.40.50.300">
    <property type="entry name" value="P-loop containing nucleotide triphosphate hydrolases"/>
    <property type="match status" value="1"/>
</dbReference>
<comment type="pathway">
    <text evidence="8">Cofactor biosynthesis; coenzyme A biosynthesis; CoA from (R)-pantothenate: step 5/5.</text>
</comment>
<evidence type="ECO:0000256" key="5">
    <source>
        <dbReference type="ARBA" id="ARBA00022777"/>
    </source>
</evidence>
<dbReference type="GO" id="GO:0005524">
    <property type="term" value="F:ATP binding"/>
    <property type="evidence" value="ECO:0007669"/>
    <property type="project" value="UniProtKB-UniRule"/>
</dbReference>
<keyword evidence="7 8" id="KW-0173">Coenzyme A biosynthesis</keyword>
<dbReference type="InterPro" id="IPR027417">
    <property type="entry name" value="P-loop_NTPase"/>
</dbReference>
<sequence length="258" mass="28927">MIRASGYATRLRISLYLRYNPLNLVVLYQCDLTRIFAFLSQIITLNPCRKRSQVRNMPYIVALTGGIGSGKSTIAQAFAASGVEIIDADLIAREVVEPGTPALQAIQARYGASIVTEQGMLDRKQLRDIIFQQPEEKNWLNALLHPLINARTRQLIGQATSPYVLWVVPLLVENQLQHQADRVLVVDVDEPTQLARTQQRDHLSVEQAKRILAAQATRQQRLACADDIIDNSGEPEDALPQVAELHQRYLRLAATKQD</sequence>
<accession>A0A1I5D6K7</accession>
<dbReference type="NCBIfam" id="TIGR00152">
    <property type="entry name" value="dephospho-CoA kinase"/>
    <property type="match status" value="1"/>
</dbReference>
<dbReference type="PANTHER" id="PTHR10695">
    <property type="entry name" value="DEPHOSPHO-COA KINASE-RELATED"/>
    <property type="match status" value="1"/>
</dbReference>
<comment type="function">
    <text evidence="8">Catalyzes the phosphorylation of the 3'-hydroxyl group of dephosphocoenzyme A to form coenzyme A.</text>
</comment>
<keyword evidence="2 8" id="KW-0963">Cytoplasm</keyword>
<evidence type="ECO:0000256" key="4">
    <source>
        <dbReference type="ARBA" id="ARBA00022741"/>
    </source>
</evidence>
<dbReference type="CDD" id="cd02022">
    <property type="entry name" value="DPCK"/>
    <property type="match status" value="1"/>
</dbReference>
<name>A0A1I5D6K7_9GAMM</name>
<evidence type="ECO:0000256" key="8">
    <source>
        <dbReference type="HAMAP-Rule" id="MF_00376"/>
    </source>
</evidence>
<evidence type="ECO:0000256" key="1">
    <source>
        <dbReference type="ARBA" id="ARBA00009018"/>
    </source>
</evidence>
<dbReference type="GO" id="GO:0004140">
    <property type="term" value="F:dephospho-CoA kinase activity"/>
    <property type="evidence" value="ECO:0007669"/>
    <property type="project" value="UniProtKB-UniRule"/>
</dbReference>
<keyword evidence="11" id="KW-1185">Reference proteome</keyword>
<keyword evidence="5 8" id="KW-0418">Kinase</keyword>
<dbReference type="InterPro" id="IPR001977">
    <property type="entry name" value="Depp_CoAkinase"/>
</dbReference>
<organism evidence="10 11">
    <name type="scientific">Candidatus Pantoea varia</name>
    <dbReference type="NCBI Taxonomy" id="1881036"/>
    <lineage>
        <taxon>Bacteria</taxon>
        <taxon>Pseudomonadati</taxon>
        <taxon>Pseudomonadota</taxon>
        <taxon>Gammaproteobacteria</taxon>
        <taxon>Enterobacterales</taxon>
        <taxon>Erwiniaceae</taxon>
        <taxon>Pantoea</taxon>
    </lineage>
</organism>
<keyword evidence="4 8" id="KW-0547">Nucleotide-binding</keyword>
<evidence type="ECO:0000256" key="9">
    <source>
        <dbReference type="NCBIfam" id="TIGR00152"/>
    </source>
</evidence>
<evidence type="ECO:0000256" key="7">
    <source>
        <dbReference type="ARBA" id="ARBA00022993"/>
    </source>
</evidence>
<protein>
    <recommendedName>
        <fullName evidence="8 9">Dephospho-CoA kinase</fullName>
        <ecNumber evidence="8 9">2.7.1.24</ecNumber>
    </recommendedName>
    <alternativeName>
        <fullName evidence="8">Dephosphocoenzyme A kinase</fullName>
    </alternativeName>
</protein>
<evidence type="ECO:0000256" key="6">
    <source>
        <dbReference type="ARBA" id="ARBA00022840"/>
    </source>
</evidence>
<gene>
    <name evidence="8" type="primary">coaE</name>
    <name evidence="10" type="ORF">SAMN05428971_2611</name>
</gene>
<feature type="binding site" evidence="8">
    <location>
        <begin position="68"/>
        <end position="73"/>
    </location>
    <ligand>
        <name>ATP</name>
        <dbReference type="ChEBI" id="CHEBI:30616"/>
    </ligand>
</feature>
<keyword evidence="3 8" id="KW-0808">Transferase</keyword>
<evidence type="ECO:0000313" key="10">
    <source>
        <dbReference type="EMBL" id="SFN94840.1"/>
    </source>
</evidence>
<dbReference type="AlphaFoldDB" id="A0A1I5D6K7"/>
<comment type="similarity">
    <text evidence="1 8">Belongs to the CoaE family.</text>
</comment>
<dbReference type="UniPathway" id="UPA00241">
    <property type="reaction ID" value="UER00356"/>
</dbReference>
<evidence type="ECO:0000313" key="11">
    <source>
        <dbReference type="Proteomes" id="UP000198968"/>
    </source>
</evidence>
<dbReference type="Proteomes" id="UP000198968">
    <property type="component" value="Unassembled WGS sequence"/>
</dbReference>
<dbReference type="SUPFAM" id="SSF52540">
    <property type="entry name" value="P-loop containing nucleoside triphosphate hydrolases"/>
    <property type="match status" value="1"/>
</dbReference>
<dbReference type="Pfam" id="PF01121">
    <property type="entry name" value="CoaE"/>
    <property type="match status" value="1"/>
</dbReference>
<evidence type="ECO:0000256" key="3">
    <source>
        <dbReference type="ARBA" id="ARBA00022679"/>
    </source>
</evidence>
<comment type="catalytic activity">
    <reaction evidence="8">
        <text>3'-dephospho-CoA + ATP = ADP + CoA + H(+)</text>
        <dbReference type="Rhea" id="RHEA:18245"/>
        <dbReference type="ChEBI" id="CHEBI:15378"/>
        <dbReference type="ChEBI" id="CHEBI:30616"/>
        <dbReference type="ChEBI" id="CHEBI:57287"/>
        <dbReference type="ChEBI" id="CHEBI:57328"/>
        <dbReference type="ChEBI" id="CHEBI:456216"/>
        <dbReference type="EC" id="2.7.1.24"/>
    </reaction>
</comment>
<dbReference type="GO" id="GO:0015937">
    <property type="term" value="P:coenzyme A biosynthetic process"/>
    <property type="evidence" value="ECO:0007669"/>
    <property type="project" value="UniProtKB-UniRule"/>
</dbReference>
<dbReference type="EC" id="2.7.1.24" evidence="8 9"/>
<dbReference type="EMBL" id="FOVG01000002">
    <property type="protein sequence ID" value="SFN94840.1"/>
    <property type="molecule type" value="Genomic_DNA"/>
</dbReference>
<dbReference type="PANTHER" id="PTHR10695:SF46">
    <property type="entry name" value="BIFUNCTIONAL COENZYME A SYNTHASE-RELATED"/>
    <property type="match status" value="1"/>
</dbReference>
<reference evidence="11" key="1">
    <citation type="submission" date="2016-10" db="EMBL/GenBank/DDBJ databases">
        <authorList>
            <person name="Varghese N."/>
            <person name="Submissions S."/>
        </authorList>
    </citation>
    <scope>NUCLEOTIDE SEQUENCE [LARGE SCALE GENOMIC DNA]</scope>
    <source>
        <strain evidence="11">OV426</strain>
    </source>
</reference>
<dbReference type="PROSITE" id="PS51219">
    <property type="entry name" value="DPCK"/>
    <property type="match status" value="1"/>
</dbReference>
<dbReference type="HAMAP" id="MF_00376">
    <property type="entry name" value="Dephospho_CoA_kinase"/>
    <property type="match status" value="1"/>
</dbReference>
<evidence type="ECO:0000256" key="2">
    <source>
        <dbReference type="ARBA" id="ARBA00022490"/>
    </source>
</evidence>
<comment type="subcellular location">
    <subcellularLocation>
        <location evidence="8">Cytoplasm</location>
    </subcellularLocation>
</comment>
<proteinExistence type="inferred from homology"/>
<keyword evidence="6 8" id="KW-0067">ATP-binding</keyword>